<dbReference type="GO" id="GO:0019369">
    <property type="term" value="P:arachidonate metabolic process"/>
    <property type="evidence" value="ECO:0007669"/>
    <property type="project" value="TreeGrafter"/>
</dbReference>
<evidence type="ECO:0000313" key="4">
    <source>
        <dbReference type="EMBL" id="CAG8716986.1"/>
    </source>
</evidence>
<dbReference type="AlphaFoldDB" id="A0A9N9NAF1"/>
<dbReference type="PANTHER" id="PTHR45792:SF8">
    <property type="entry name" value="DIACYLGLYCEROL LIPASE-ALPHA"/>
    <property type="match status" value="1"/>
</dbReference>
<dbReference type="InterPro" id="IPR052214">
    <property type="entry name" value="DAG_Lipase-Related"/>
</dbReference>
<protein>
    <submittedName>
        <fullName evidence="4">8154_t:CDS:1</fullName>
    </submittedName>
</protein>
<keyword evidence="3" id="KW-0443">Lipid metabolism</keyword>
<sequence>MSAGLSKRAKTLVTSVAYRNDVICRLSIGHVKDLRNVIAYLGSKKAGDESITGSIFTKRLLRGFSNDNEKKEFFWKIRKAVHSQMVAHKLYPAGRLYWIIGKDRIPCHLQNDDVEEKNWVHDGYKRLTEHKYNMVEVTDVEKIFSEIWFSRTMLLDHCPFLYRKILSKLSEIQP</sequence>
<dbReference type="EMBL" id="CAJVPS010024654">
    <property type="protein sequence ID" value="CAG8716986.1"/>
    <property type="molecule type" value="Genomic_DNA"/>
</dbReference>
<dbReference type="OrthoDB" id="438440at2759"/>
<gene>
    <name evidence="4" type="ORF">ALEPTO_LOCUS12114</name>
</gene>
<proteinExistence type="predicted"/>
<dbReference type="PANTHER" id="PTHR45792">
    <property type="entry name" value="DIACYLGLYCEROL LIPASE HOMOLOG-RELATED"/>
    <property type="match status" value="1"/>
</dbReference>
<dbReference type="GO" id="GO:0016298">
    <property type="term" value="F:lipase activity"/>
    <property type="evidence" value="ECO:0007669"/>
    <property type="project" value="TreeGrafter"/>
</dbReference>
<evidence type="ECO:0000313" key="5">
    <source>
        <dbReference type="Proteomes" id="UP000789508"/>
    </source>
</evidence>
<accession>A0A9N9NAF1</accession>
<organism evidence="4 5">
    <name type="scientific">Ambispora leptoticha</name>
    <dbReference type="NCBI Taxonomy" id="144679"/>
    <lineage>
        <taxon>Eukaryota</taxon>
        <taxon>Fungi</taxon>
        <taxon>Fungi incertae sedis</taxon>
        <taxon>Mucoromycota</taxon>
        <taxon>Glomeromycotina</taxon>
        <taxon>Glomeromycetes</taxon>
        <taxon>Archaeosporales</taxon>
        <taxon>Ambisporaceae</taxon>
        <taxon>Ambispora</taxon>
    </lineage>
</organism>
<dbReference type="GO" id="GO:0046340">
    <property type="term" value="P:diacylglycerol catabolic process"/>
    <property type="evidence" value="ECO:0007669"/>
    <property type="project" value="TreeGrafter"/>
</dbReference>
<reference evidence="4" key="1">
    <citation type="submission" date="2021-06" db="EMBL/GenBank/DDBJ databases">
        <authorList>
            <person name="Kallberg Y."/>
            <person name="Tangrot J."/>
            <person name="Rosling A."/>
        </authorList>
    </citation>
    <scope>NUCLEOTIDE SEQUENCE</scope>
    <source>
        <strain evidence="4">FL130A</strain>
    </source>
</reference>
<keyword evidence="2" id="KW-0442">Lipid degradation</keyword>
<comment type="caution">
    <text evidence="4">The sequence shown here is derived from an EMBL/GenBank/DDBJ whole genome shotgun (WGS) entry which is preliminary data.</text>
</comment>
<evidence type="ECO:0000256" key="1">
    <source>
        <dbReference type="ARBA" id="ARBA00022801"/>
    </source>
</evidence>
<dbReference type="Proteomes" id="UP000789508">
    <property type="component" value="Unassembled WGS sequence"/>
</dbReference>
<keyword evidence="1" id="KW-0378">Hydrolase</keyword>
<evidence type="ECO:0000256" key="3">
    <source>
        <dbReference type="ARBA" id="ARBA00023098"/>
    </source>
</evidence>
<name>A0A9N9NAF1_9GLOM</name>
<evidence type="ECO:0000256" key="2">
    <source>
        <dbReference type="ARBA" id="ARBA00022963"/>
    </source>
</evidence>
<keyword evidence="5" id="KW-1185">Reference proteome</keyword>